<dbReference type="OrthoDB" id="444325at2759"/>
<feature type="domain" description="RRM" evidence="3">
    <location>
        <begin position="411"/>
        <end position="484"/>
    </location>
</feature>
<dbReference type="InterPro" id="IPR036265">
    <property type="entry name" value="HIT-like_sf"/>
</dbReference>
<dbReference type="EMBL" id="JAFCMP010000301">
    <property type="protein sequence ID" value="KAG5181751.1"/>
    <property type="molecule type" value="Genomic_DNA"/>
</dbReference>
<evidence type="ECO:0000259" key="3">
    <source>
        <dbReference type="PROSITE" id="PS50102"/>
    </source>
</evidence>
<feature type="domain" description="RRM" evidence="3">
    <location>
        <begin position="510"/>
        <end position="587"/>
    </location>
</feature>
<organism evidence="4 5">
    <name type="scientific">Tribonema minus</name>
    <dbReference type="NCBI Taxonomy" id="303371"/>
    <lineage>
        <taxon>Eukaryota</taxon>
        <taxon>Sar</taxon>
        <taxon>Stramenopiles</taxon>
        <taxon>Ochrophyta</taxon>
        <taxon>PX clade</taxon>
        <taxon>Xanthophyceae</taxon>
        <taxon>Tribonematales</taxon>
        <taxon>Tribonemataceae</taxon>
        <taxon>Tribonema</taxon>
    </lineage>
</organism>
<dbReference type="Proteomes" id="UP000664859">
    <property type="component" value="Unassembled WGS sequence"/>
</dbReference>
<proteinExistence type="predicted"/>
<dbReference type="GO" id="GO:0000398">
    <property type="term" value="P:mRNA splicing, via spliceosome"/>
    <property type="evidence" value="ECO:0007669"/>
    <property type="project" value="TreeGrafter"/>
</dbReference>
<protein>
    <submittedName>
        <fullName evidence="4">CwfJ C-terminus 1-domain-containing protein-like protein</fullName>
    </submittedName>
</protein>
<feature type="compositionally biased region" description="Gly residues" evidence="2">
    <location>
        <begin position="308"/>
        <end position="324"/>
    </location>
</feature>
<name>A0A836CFA8_9STRA</name>
<gene>
    <name evidence="4" type="ORF">JKP88DRAFT_349161</name>
</gene>
<dbReference type="Pfam" id="PF00076">
    <property type="entry name" value="RRM_1"/>
    <property type="match status" value="2"/>
</dbReference>
<evidence type="ECO:0000313" key="4">
    <source>
        <dbReference type="EMBL" id="KAG5181751.1"/>
    </source>
</evidence>
<dbReference type="SMART" id="SM00360">
    <property type="entry name" value="RRM"/>
    <property type="match status" value="2"/>
</dbReference>
<dbReference type="InterPro" id="IPR012677">
    <property type="entry name" value="Nucleotide-bd_a/b_plait_sf"/>
</dbReference>
<evidence type="ECO:0000313" key="5">
    <source>
        <dbReference type="Proteomes" id="UP000664859"/>
    </source>
</evidence>
<dbReference type="InterPro" id="IPR006768">
    <property type="entry name" value="Cwf19-like_C_dom-1"/>
</dbReference>
<dbReference type="InterPro" id="IPR035979">
    <property type="entry name" value="RBD_domain_sf"/>
</dbReference>
<dbReference type="AlphaFoldDB" id="A0A836CFA8"/>
<dbReference type="Pfam" id="PF04677">
    <property type="entry name" value="CwfJ_C_1"/>
    <property type="match status" value="1"/>
</dbReference>
<dbReference type="GO" id="GO:0003723">
    <property type="term" value="F:RNA binding"/>
    <property type="evidence" value="ECO:0007669"/>
    <property type="project" value="UniProtKB-UniRule"/>
</dbReference>
<dbReference type="InterPro" id="IPR000504">
    <property type="entry name" value="RRM_dom"/>
</dbReference>
<dbReference type="SUPFAM" id="SSF54197">
    <property type="entry name" value="HIT-like"/>
    <property type="match status" value="1"/>
</dbReference>
<dbReference type="Pfam" id="PF04676">
    <property type="entry name" value="CwfJ_C_2"/>
    <property type="match status" value="1"/>
</dbReference>
<dbReference type="PROSITE" id="PS50102">
    <property type="entry name" value="RRM"/>
    <property type="match status" value="2"/>
</dbReference>
<dbReference type="GO" id="GO:0061632">
    <property type="term" value="F:RNA lariat debranching enzyme activator activity"/>
    <property type="evidence" value="ECO:0007669"/>
    <property type="project" value="TreeGrafter"/>
</dbReference>
<dbReference type="PANTHER" id="PTHR12072">
    <property type="entry name" value="CWF19, CELL CYCLE CONTROL PROTEIN"/>
    <property type="match status" value="1"/>
</dbReference>
<comment type="caution">
    <text evidence="4">The sequence shown here is derived from an EMBL/GenBank/DDBJ whole genome shotgun (WGS) entry which is preliminary data.</text>
</comment>
<dbReference type="CDD" id="cd07380">
    <property type="entry name" value="MPP_CWF19_N"/>
    <property type="match status" value="1"/>
</dbReference>
<reference evidence="4" key="1">
    <citation type="submission" date="2021-02" db="EMBL/GenBank/DDBJ databases">
        <title>First Annotated Genome of the Yellow-green Alga Tribonema minus.</title>
        <authorList>
            <person name="Mahan K.M."/>
        </authorList>
    </citation>
    <scope>NUCLEOTIDE SEQUENCE</scope>
    <source>
        <strain evidence="4">UTEX B ZZ1240</strain>
    </source>
</reference>
<dbReference type="InterPro" id="IPR006767">
    <property type="entry name" value="Cwf19-like_C_dom-2"/>
</dbReference>
<dbReference type="SUPFAM" id="SSF54928">
    <property type="entry name" value="RNA-binding domain, RBD"/>
    <property type="match status" value="2"/>
</dbReference>
<keyword evidence="5" id="KW-1185">Reference proteome</keyword>
<keyword evidence="1" id="KW-0694">RNA-binding</keyword>
<dbReference type="PANTHER" id="PTHR12072:SF4">
    <property type="entry name" value="CWF19-LIKE PROTEIN 1"/>
    <property type="match status" value="1"/>
</dbReference>
<dbReference type="GO" id="GO:0071014">
    <property type="term" value="C:post-mRNA release spliceosomal complex"/>
    <property type="evidence" value="ECO:0007669"/>
    <property type="project" value="TreeGrafter"/>
</dbReference>
<dbReference type="Gene3D" id="3.30.70.330">
    <property type="match status" value="2"/>
</dbReference>
<dbReference type="Gene3D" id="3.30.428.10">
    <property type="entry name" value="HIT-like"/>
    <property type="match status" value="1"/>
</dbReference>
<sequence length="825" mass="86776">MVKILVAGEVQGKYKTLFSKVAALNGGKAGPFDLLLCVGAFTSSDADGDLAPYLPIEESGEPAQAKPPIPTYFFEPGDSALLAPLLQQHDTDVQELAPDLFYLGRGGIRTVGKLTVAFLSETHTPEDLEAARTNANRGGYRGADVLLTSEWPRGFDADLPDAAIAHLKSVGVAAAGVGSAAAADMAVATRPRYHFGGGAGAYYQRAPYRNAMNDGSAAGIAGRCAHVTRFIAFHNAMNDGSAAGIAGRCALVTRFIGLGPCAEGAVDKARRWLHAVSVEPIAFMGREALAEEPAGTTDNPYLAVQGGAGGGLKRAAEGGEGGGGKRGRGEFGGEEEDGGPLLKSAAVPAWVDKVAQDDSKSTSTGTFRWGAKAEGGGGRGGGRGGRGGRPPERSGGSAHSAPPEAVDPTNTVVYVGNVMQRNLDQADLSRKFATVGPLKSVRIADGALFGFVEFGRHDDAARALQVLDGTDLKGNALRLRWGQSRSGAGGAAGGARREAAPAAPVNPTNVTVFVGNLPKGDDLKDIHIRRELVRAGVAEADITDIRVTSKGYAFVQFASHAAAANAIVVAQGADIMGSSARCSWGTAQQSSADRGGGPHEGDQQRECWFCLASPTLEEHLVTNVAEEAYVALPKGGLVPDHVLIVPIAHIQRYSELSDACVKEVEAFKAALKAYYARQKCELFCFERCTGTKGANHMHIQAIPVPEGEAARGARMVLKADGLRFGMSFKEVPAGADLRQALQAKNYLYAEVPGEAPGSIIRLVHETSEALNDRGRPSIPLQFARDIAARLLLMPDRAQWKTCELSKDKETELAERFKEQFAEYSP</sequence>
<feature type="compositionally biased region" description="Gly residues" evidence="2">
    <location>
        <begin position="373"/>
        <end position="388"/>
    </location>
</feature>
<feature type="region of interest" description="Disordered" evidence="2">
    <location>
        <begin position="355"/>
        <end position="408"/>
    </location>
</feature>
<feature type="region of interest" description="Disordered" evidence="2">
    <location>
        <begin position="308"/>
        <end position="341"/>
    </location>
</feature>
<dbReference type="InterPro" id="IPR040194">
    <property type="entry name" value="Cwf19-like"/>
</dbReference>
<accession>A0A836CFA8</accession>
<evidence type="ECO:0000256" key="1">
    <source>
        <dbReference type="PROSITE-ProRule" id="PRU00176"/>
    </source>
</evidence>
<evidence type="ECO:0000256" key="2">
    <source>
        <dbReference type="SAM" id="MobiDB-lite"/>
    </source>
</evidence>